<protein>
    <submittedName>
        <fullName evidence="1">Uncharacterized protein</fullName>
    </submittedName>
</protein>
<keyword evidence="2" id="KW-1185">Reference proteome</keyword>
<proteinExistence type="predicted"/>
<name>A0ACB9BTR1_9ASTR</name>
<evidence type="ECO:0000313" key="1">
    <source>
        <dbReference type="EMBL" id="KAI3725355.1"/>
    </source>
</evidence>
<accession>A0ACB9BTR1</accession>
<evidence type="ECO:0000313" key="2">
    <source>
        <dbReference type="Proteomes" id="UP001056120"/>
    </source>
</evidence>
<comment type="caution">
    <text evidence="1">The sequence shown here is derived from an EMBL/GenBank/DDBJ whole genome shotgun (WGS) entry which is preliminary data.</text>
</comment>
<organism evidence="1 2">
    <name type="scientific">Smallanthus sonchifolius</name>
    <dbReference type="NCBI Taxonomy" id="185202"/>
    <lineage>
        <taxon>Eukaryota</taxon>
        <taxon>Viridiplantae</taxon>
        <taxon>Streptophyta</taxon>
        <taxon>Embryophyta</taxon>
        <taxon>Tracheophyta</taxon>
        <taxon>Spermatophyta</taxon>
        <taxon>Magnoliopsida</taxon>
        <taxon>eudicotyledons</taxon>
        <taxon>Gunneridae</taxon>
        <taxon>Pentapetalae</taxon>
        <taxon>asterids</taxon>
        <taxon>campanulids</taxon>
        <taxon>Asterales</taxon>
        <taxon>Asteraceae</taxon>
        <taxon>Asteroideae</taxon>
        <taxon>Heliantheae alliance</taxon>
        <taxon>Millerieae</taxon>
        <taxon>Smallanthus</taxon>
    </lineage>
</organism>
<sequence>MYSSGDSGVPVDSYITKFVWDEAKYPTMSPLKEIVDGIHVHVAKIYDDLKVRIAEYNNVQSQLNAINRKQTGRGTSLSIIERYGVHTRKSSSIRDSVRKKASKNDNSMILFFEVQTPQLYCHAST</sequence>
<reference evidence="2" key="1">
    <citation type="journal article" date="2022" name="Mol. Ecol. Resour.">
        <title>The genomes of chicory, endive, great burdock and yacon provide insights into Asteraceae palaeo-polyploidization history and plant inulin production.</title>
        <authorList>
            <person name="Fan W."/>
            <person name="Wang S."/>
            <person name="Wang H."/>
            <person name="Wang A."/>
            <person name="Jiang F."/>
            <person name="Liu H."/>
            <person name="Zhao H."/>
            <person name="Xu D."/>
            <person name="Zhang Y."/>
        </authorList>
    </citation>
    <scope>NUCLEOTIDE SEQUENCE [LARGE SCALE GENOMIC DNA]</scope>
    <source>
        <strain evidence="2">cv. Yunnan</strain>
    </source>
</reference>
<gene>
    <name evidence="1" type="ORF">L1987_65141</name>
</gene>
<dbReference type="EMBL" id="CM042039">
    <property type="protein sequence ID" value="KAI3725355.1"/>
    <property type="molecule type" value="Genomic_DNA"/>
</dbReference>
<reference evidence="1 2" key="2">
    <citation type="journal article" date="2022" name="Mol. Ecol. Resour.">
        <title>The genomes of chicory, endive, great burdock and yacon provide insights into Asteraceae paleo-polyploidization history and plant inulin production.</title>
        <authorList>
            <person name="Fan W."/>
            <person name="Wang S."/>
            <person name="Wang H."/>
            <person name="Wang A."/>
            <person name="Jiang F."/>
            <person name="Liu H."/>
            <person name="Zhao H."/>
            <person name="Xu D."/>
            <person name="Zhang Y."/>
        </authorList>
    </citation>
    <scope>NUCLEOTIDE SEQUENCE [LARGE SCALE GENOMIC DNA]</scope>
    <source>
        <strain evidence="2">cv. Yunnan</strain>
        <tissue evidence="1">Leaves</tissue>
    </source>
</reference>
<dbReference type="Proteomes" id="UP001056120">
    <property type="component" value="Linkage Group LG22"/>
</dbReference>